<reference evidence="4 5" key="1">
    <citation type="submission" date="2018-05" db="EMBL/GenBank/DDBJ databases">
        <title>Complete Genome Sequence of Deinococcus sp. strain 17bor-2.</title>
        <authorList>
            <person name="Srinivasan S."/>
        </authorList>
    </citation>
    <scope>NUCLEOTIDE SEQUENCE [LARGE SCALE GENOMIC DNA]</scope>
    <source>
        <strain evidence="4 5">17bor-2</strain>
    </source>
</reference>
<dbReference type="CDD" id="cd11338">
    <property type="entry name" value="AmyAc_CMD"/>
    <property type="match status" value="1"/>
</dbReference>
<dbReference type="Pfam" id="PF00128">
    <property type="entry name" value="Alpha-amylase"/>
    <property type="match status" value="1"/>
</dbReference>
<proteinExistence type="predicted"/>
<evidence type="ECO:0000256" key="2">
    <source>
        <dbReference type="ARBA" id="ARBA00023295"/>
    </source>
</evidence>
<dbReference type="SUPFAM" id="SSF51011">
    <property type="entry name" value="Glycosyl hydrolase domain"/>
    <property type="match status" value="1"/>
</dbReference>
<dbReference type="OrthoDB" id="53578at2"/>
<keyword evidence="2" id="KW-0326">Glycosidase</keyword>
<dbReference type="InterPro" id="IPR006047">
    <property type="entry name" value="GH13_cat_dom"/>
</dbReference>
<gene>
    <name evidence="4" type="ORF">DKM44_05775</name>
</gene>
<dbReference type="SUPFAM" id="SSF51445">
    <property type="entry name" value="(Trans)glycosidases"/>
    <property type="match status" value="1"/>
</dbReference>
<dbReference type="InterPro" id="IPR013780">
    <property type="entry name" value="Glyco_hydro_b"/>
</dbReference>
<evidence type="ECO:0000259" key="3">
    <source>
        <dbReference type="SMART" id="SM00642"/>
    </source>
</evidence>
<dbReference type="GO" id="GO:0005975">
    <property type="term" value="P:carbohydrate metabolic process"/>
    <property type="evidence" value="ECO:0007669"/>
    <property type="project" value="InterPro"/>
</dbReference>
<evidence type="ECO:0000256" key="1">
    <source>
        <dbReference type="ARBA" id="ARBA00022801"/>
    </source>
</evidence>
<dbReference type="Gene3D" id="3.20.20.80">
    <property type="entry name" value="Glycosidases"/>
    <property type="match status" value="1"/>
</dbReference>
<dbReference type="SMART" id="SM00642">
    <property type="entry name" value="Aamy"/>
    <property type="match status" value="1"/>
</dbReference>
<dbReference type="EMBL" id="CP029494">
    <property type="protein sequence ID" value="AWN22796.1"/>
    <property type="molecule type" value="Genomic_DNA"/>
</dbReference>
<dbReference type="Proteomes" id="UP000245368">
    <property type="component" value="Chromosome"/>
</dbReference>
<dbReference type="Gene3D" id="2.60.40.1180">
    <property type="entry name" value="Golgi alpha-mannosidase II"/>
    <property type="match status" value="1"/>
</dbReference>
<evidence type="ECO:0000313" key="5">
    <source>
        <dbReference type="Proteomes" id="UP000245368"/>
    </source>
</evidence>
<protein>
    <submittedName>
        <fullName evidence="4">Alpha-amylase</fullName>
    </submittedName>
</protein>
<dbReference type="GO" id="GO:0016798">
    <property type="term" value="F:hydrolase activity, acting on glycosyl bonds"/>
    <property type="evidence" value="ECO:0007669"/>
    <property type="project" value="UniProtKB-KW"/>
</dbReference>
<sequence length="503" mass="57227">MPRCPPNCEFPAPDELTTWQGRLVRVDIRTPEWVKDAIFYQIFPDRFARSERQNPHLHLQAWGTPPTFHAYMGGDLWGVIEHLDHIQGLGVNALYFCPVFQSASNHRYHTHDYYQVDPMLGGNAALRALIDAAHERGMKVVLDGVFNHASRGFFQFNDLLEQGEHSAYRHWFHPTAWPLFPYEHQHPANYAAWWGNRALPKFNTDHPSVREFLWDVGEHWMHFGIDGWRLDVPNEIDDDSFWQEFRRRVKAVNPEAYIVGEIWGDAHRWLAGDQFDAVMNYHFTRPCLAYFGAQTLDNAMNEASGTGHVAPMDAAAFARRMSEVTRMYHPEVVQAQLNLLGSHDTARFLSAVGEDLSALTLATTFQMTYVGAPCIYYGDEIALPGGPDPDCRRAFPWEKPESWNREVMQHLQRLTEARSHSAALRRGDFTVLHAQGELLAFRREFAGECAYILMNTGKAPSDLPLGGLNTGTYRDALSGHRYIIDGPQPFNVPARGALALLAD</sequence>
<dbReference type="PANTHER" id="PTHR10357:SF210">
    <property type="entry name" value="MALTODEXTRIN GLUCOSIDASE"/>
    <property type="match status" value="1"/>
</dbReference>
<evidence type="ECO:0000313" key="4">
    <source>
        <dbReference type="EMBL" id="AWN22796.1"/>
    </source>
</evidence>
<accession>A0A2Z3JFN2</accession>
<organism evidence="4 5">
    <name type="scientific">Deinococcus irradiatisoli</name>
    <dbReference type="NCBI Taxonomy" id="2202254"/>
    <lineage>
        <taxon>Bacteria</taxon>
        <taxon>Thermotogati</taxon>
        <taxon>Deinococcota</taxon>
        <taxon>Deinococci</taxon>
        <taxon>Deinococcales</taxon>
        <taxon>Deinococcaceae</taxon>
        <taxon>Deinococcus</taxon>
    </lineage>
</organism>
<keyword evidence="1" id="KW-0378">Hydrolase</keyword>
<dbReference type="KEGG" id="dez:DKM44_05775"/>
<dbReference type="PANTHER" id="PTHR10357">
    <property type="entry name" value="ALPHA-AMYLASE FAMILY MEMBER"/>
    <property type="match status" value="1"/>
</dbReference>
<dbReference type="AlphaFoldDB" id="A0A2Z3JFN2"/>
<keyword evidence="5" id="KW-1185">Reference proteome</keyword>
<feature type="domain" description="Glycosyl hydrolase family 13 catalytic" evidence="3">
    <location>
        <begin position="41"/>
        <end position="418"/>
    </location>
</feature>
<name>A0A2Z3JFN2_9DEIO</name>
<dbReference type="InterPro" id="IPR017853">
    <property type="entry name" value="GH"/>
</dbReference>